<gene>
    <name evidence="3" type="ORF">C8E87_3634</name>
</gene>
<evidence type="ECO:0000256" key="2">
    <source>
        <dbReference type="SAM" id="SignalP"/>
    </source>
</evidence>
<dbReference type="RefSeq" id="WP_133874176.1">
    <property type="nucleotide sequence ID" value="NZ_BOMD01000090.1"/>
</dbReference>
<dbReference type="OrthoDB" id="3289729at2"/>
<evidence type="ECO:0000256" key="1">
    <source>
        <dbReference type="SAM" id="MobiDB-lite"/>
    </source>
</evidence>
<reference evidence="3 4" key="1">
    <citation type="submission" date="2019-03" db="EMBL/GenBank/DDBJ databases">
        <title>Sequencing the genomes of 1000 actinobacteria strains.</title>
        <authorList>
            <person name="Klenk H.-P."/>
        </authorList>
    </citation>
    <scope>NUCLEOTIDE SEQUENCE [LARGE SCALE GENOMIC DNA]</scope>
    <source>
        <strain evidence="3 4">DSM 43805</strain>
    </source>
</reference>
<name>A0A4R6JUS0_9ACTN</name>
<dbReference type="Proteomes" id="UP000294901">
    <property type="component" value="Unassembled WGS sequence"/>
</dbReference>
<keyword evidence="4" id="KW-1185">Reference proteome</keyword>
<keyword evidence="2" id="KW-0732">Signal</keyword>
<feature type="compositionally biased region" description="Low complexity" evidence="1">
    <location>
        <begin position="238"/>
        <end position="288"/>
    </location>
</feature>
<feature type="signal peptide" evidence="2">
    <location>
        <begin position="1"/>
        <end position="22"/>
    </location>
</feature>
<protein>
    <submittedName>
        <fullName evidence="3">Uncharacterized protein</fullName>
    </submittedName>
</protein>
<comment type="caution">
    <text evidence="3">The sequence shown here is derived from an EMBL/GenBank/DDBJ whole genome shotgun (WGS) entry which is preliminary data.</text>
</comment>
<dbReference type="AlphaFoldDB" id="A0A4R6JUS0"/>
<evidence type="ECO:0000313" key="4">
    <source>
        <dbReference type="Proteomes" id="UP000294901"/>
    </source>
</evidence>
<feature type="region of interest" description="Disordered" evidence="1">
    <location>
        <begin position="80"/>
        <end position="131"/>
    </location>
</feature>
<feature type="compositionally biased region" description="Basic and acidic residues" evidence="1">
    <location>
        <begin position="315"/>
        <end position="335"/>
    </location>
</feature>
<feature type="region of interest" description="Disordered" evidence="1">
    <location>
        <begin position="157"/>
        <end position="208"/>
    </location>
</feature>
<dbReference type="EMBL" id="SNWR01000001">
    <property type="protein sequence ID" value="TDO39927.1"/>
    <property type="molecule type" value="Genomic_DNA"/>
</dbReference>
<evidence type="ECO:0000313" key="3">
    <source>
        <dbReference type="EMBL" id="TDO39927.1"/>
    </source>
</evidence>
<accession>A0A4R6JUS0</accession>
<sequence>MRKFWYALAGGIFLFAAGPAQADTLPGTGVAPGADVATQQTDEQLADVLGQSNGINIGNPLGHSSLKDTALGKIPIAQFQAGQNSPDLNPALPGRDPGEPRRGLIPRESSSDSPDVIDQPELPAADVVPGSTLPMQGLPLYGTDVSGLPWMTSLLPSGQTRDFTSPPPARQAEMFSGGVPLLGGLGGRLPANSLPSSRDLPAGDDPDISGMPAGGIALLPAALGSPAAAAGPLLGAGGSPAPAGSTPPAGSAPAAGSPGSPGSPASSASSADGPAAGVPAAAGSPGAAQQSRPSVPGKPAKAQRQKKPAPAATPDDPRLHEEPVETDDAPEHRPFSADGRPVAGIDQQYR</sequence>
<feature type="region of interest" description="Disordered" evidence="1">
    <location>
        <begin position="238"/>
        <end position="350"/>
    </location>
</feature>
<organism evidence="3 4">
    <name type="scientific">Paractinoplanes brasiliensis</name>
    <dbReference type="NCBI Taxonomy" id="52695"/>
    <lineage>
        <taxon>Bacteria</taxon>
        <taxon>Bacillati</taxon>
        <taxon>Actinomycetota</taxon>
        <taxon>Actinomycetes</taxon>
        <taxon>Micromonosporales</taxon>
        <taxon>Micromonosporaceae</taxon>
        <taxon>Paractinoplanes</taxon>
    </lineage>
</organism>
<feature type="chain" id="PRO_5020754936" evidence="2">
    <location>
        <begin position="23"/>
        <end position="350"/>
    </location>
</feature>
<proteinExistence type="predicted"/>